<keyword evidence="1" id="KW-0812">Transmembrane</keyword>
<feature type="transmembrane region" description="Helical" evidence="1">
    <location>
        <begin position="348"/>
        <end position="374"/>
    </location>
</feature>
<feature type="transmembrane region" description="Helical" evidence="1">
    <location>
        <begin position="473"/>
        <end position="495"/>
    </location>
</feature>
<organism evidence="2 3">
    <name type="scientific">Symbiodinium natans</name>
    <dbReference type="NCBI Taxonomy" id="878477"/>
    <lineage>
        <taxon>Eukaryota</taxon>
        <taxon>Sar</taxon>
        <taxon>Alveolata</taxon>
        <taxon>Dinophyceae</taxon>
        <taxon>Suessiales</taxon>
        <taxon>Symbiodiniaceae</taxon>
        <taxon>Symbiodinium</taxon>
    </lineage>
</organism>
<evidence type="ECO:0000313" key="3">
    <source>
        <dbReference type="Proteomes" id="UP000604046"/>
    </source>
</evidence>
<feature type="transmembrane region" description="Helical" evidence="1">
    <location>
        <begin position="386"/>
        <end position="402"/>
    </location>
</feature>
<sequence>LTEEESTHDEFGSSVVYVPCMTSISAQTAAQLSEAPVRLKLLITEGSFVADAEAREVLKQRVRALRPAKTVLVGAQSSAQMDQVYKELQEEGLDVSCAYTGLLAAAADPARNAHTLSDVGNLPKLASGKKAIYLPHVAGVDVGGILRLTEAVPGLELLIAKPGSDPKTWEILKQVIGTLRPRKTVLLGVKKSDQMDEDFRELAAQGLDVCVADGGPCQPSLPDNFGEDSAPVAQWDAGKGASERRASVLSALRDFPRQLSTDMPRQLSLEDGPWLASSQGPWLTSSHTSLMSAIRMSYLLTLIDAVKSEMAPSTGVGAHWKALLLLSVPVTGCLTGFGVQLARSRSSFSLYLPLALSAAILLAGLLARLALGFGRTEFRKLASRKYLWCVGPAIFVAVRYGLQNLAVSMMSSSLFFIIMRMTLIWVALFEALMLRQLPGKLQTVTLMAILLSCISSTVQALEEEDTEASGSMLAIALAVACGFSDAVCDTCYAMLERNFARELLGREKSAELCRIMVMLQAFSLPCYVLMLVWFDSDDAFSGFDMTTFALTVVPVALKVPLFQ</sequence>
<feature type="transmembrane region" description="Helical" evidence="1">
    <location>
        <begin position="515"/>
        <end position="534"/>
    </location>
</feature>
<evidence type="ECO:0000313" key="2">
    <source>
        <dbReference type="EMBL" id="CAE7246511.1"/>
    </source>
</evidence>
<dbReference type="EMBL" id="CAJNDS010001083">
    <property type="protein sequence ID" value="CAE7246511.1"/>
    <property type="molecule type" value="Genomic_DNA"/>
</dbReference>
<evidence type="ECO:0000256" key="1">
    <source>
        <dbReference type="SAM" id="Phobius"/>
    </source>
</evidence>
<proteinExistence type="predicted"/>
<keyword evidence="1" id="KW-1133">Transmembrane helix</keyword>
<gene>
    <name evidence="2" type="primary">CTK1</name>
    <name evidence="2" type="ORF">SNAT2548_LOCUS11723</name>
</gene>
<feature type="non-terminal residue" evidence="2">
    <location>
        <position position="1"/>
    </location>
</feature>
<feature type="transmembrane region" description="Helical" evidence="1">
    <location>
        <begin position="441"/>
        <end position="461"/>
    </location>
</feature>
<feature type="transmembrane region" description="Helical" evidence="1">
    <location>
        <begin position="414"/>
        <end position="434"/>
    </location>
</feature>
<comment type="caution">
    <text evidence="2">The sequence shown here is derived from an EMBL/GenBank/DDBJ whole genome shotgun (WGS) entry which is preliminary data.</text>
</comment>
<protein>
    <submittedName>
        <fullName evidence="2">CTK1 protein</fullName>
    </submittedName>
</protein>
<dbReference type="AlphaFoldDB" id="A0A812LLZ7"/>
<keyword evidence="1" id="KW-0472">Membrane</keyword>
<accession>A0A812LLZ7</accession>
<name>A0A812LLZ7_9DINO</name>
<keyword evidence="3" id="KW-1185">Reference proteome</keyword>
<reference evidence="2" key="1">
    <citation type="submission" date="2021-02" db="EMBL/GenBank/DDBJ databases">
        <authorList>
            <person name="Dougan E. K."/>
            <person name="Rhodes N."/>
            <person name="Thang M."/>
            <person name="Chan C."/>
        </authorList>
    </citation>
    <scope>NUCLEOTIDE SEQUENCE</scope>
</reference>
<feature type="non-terminal residue" evidence="2">
    <location>
        <position position="563"/>
    </location>
</feature>
<dbReference type="Proteomes" id="UP000604046">
    <property type="component" value="Unassembled WGS sequence"/>
</dbReference>